<feature type="transmembrane region" description="Helical" evidence="1">
    <location>
        <begin position="188"/>
        <end position="205"/>
    </location>
</feature>
<sequence>MIPKKTYLPVISSLRGWAATAICFYHFVWSTANYIENEFIRTIFYYAQYGVPMFFVISGVVLPLSMLNNNYQFKHLSTFISKRLIRLEPPYLVSLILGALYLIFQSYRHTDVMAFSWTNFLLHLGYLIPFVEGQQWINPIYWSLAVEFQYYLFLSIGWLALSHSKSYWRYSIYIIMLTACFISQDKALVFRWLPLFLIGIVYVLHQSKKIDFKEYLVISLLSLFSILYWLGLCNMLVTLFTLSIIHYYPNHNPFYSNWIGQRSYSLYLLHLIIGQALVNFLSHSYRLPYQKVLVILLGYGISLFAAWLLHKYIEKPSQIAAQQLIYPNSSTKHKINIE</sequence>
<dbReference type="EMBL" id="AP026867">
    <property type="protein sequence ID" value="BDS13467.1"/>
    <property type="molecule type" value="Genomic_DNA"/>
</dbReference>
<dbReference type="Proteomes" id="UP001060919">
    <property type="component" value="Chromosome"/>
</dbReference>
<feature type="transmembrane region" description="Helical" evidence="1">
    <location>
        <begin position="217"/>
        <end position="245"/>
    </location>
</feature>
<name>A0A916DV83_9BACT</name>
<protein>
    <submittedName>
        <fullName evidence="3">Acyltransferase</fullName>
    </submittedName>
</protein>
<keyword evidence="1" id="KW-1133">Transmembrane helix</keyword>
<feature type="transmembrane region" description="Helical" evidence="1">
    <location>
        <begin position="266"/>
        <end position="285"/>
    </location>
</feature>
<feature type="transmembrane region" description="Helical" evidence="1">
    <location>
        <begin position="89"/>
        <end position="107"/>
    </location>
</feature>
<feature type="transmembrane region" description="Helical" evidence="1">
    <location>
        <begin position="291"/>
        <end position="309"/>
    </location>
</feature>
<keyword evidence="1" id="KW-0472">Membrane</keyword>
<evidence type="ECO:0000256" key="1">
    <source>
        <dbReference type="SAM" id="Phobius"/>
    </source>
</evidence>
<feature type="transmembrane region" description="Helical" evidence="1">
    <location>
        <begin position="7"/>
        <end position="29"/>
    </location>
</feature>
<evidence type="ECO:0000313" key="3">
    <source>
        <dbReference type="EMBL" id="BDS13467.1"/>
    </source>
</evidence>
<feature type="transmembrane region" description="Helical" evidence="1">
    <location>
        <begin position="49"/>
        <end position="68"/>
    </location>
</feature>
<dbReference type="GO" id="GO:0016747">
    <property type="term" value="F:acyltransferase activity, transferring groups other than amino-acyl groups"/>
    <property type="evidence" value="ECO:0007669"/>
    <property type="project" value="InterPro"/>
</dbReference>
<reference evidence="3" key="1">
    <citation type="submission" date="2022-09" db="EMBL/GenBank/DDBJ databases">
        <title>Aureispira anguillicida sp. nov., isolated from Leptocephalus of Japanese eel Anguilla japonica.</title>
        <authorList>
            <person name="Yuasa K."/>
            <person name="Mekata T."/>
            <person name="Ikunari K."/>
        </authorList>
    </citation>
    <scope>NUCLEOTIDE SEQUENCE</scope>
    <source>
        <strain evidence="3">EL160426</strain>
    </source>
</reference>
<proteinExistence type="predicted"/>
<dbReference type="PANTHER" id="PTHR23028">
    <property type="entry name" value="ACETYLTRANSFERASE"/>
    <property type="match status" value="1"/>
</dbReference>
<dbReference type="InterPro" id="IPR002656">
    <property type="entry name" value="Acyl_transf_3_dom"/>
</dbReference>
<organism evidence="3 4">
    <name type="scientific">Aureispira anguillae</name>
    <dbReference type="NCBI Taxonomy" id="2864201"/>
    <lineage>
        <taxon>Bacteria</taxon>
        <taxon>Pseudomonadati</taxon>
        <taxon>Bacteroidota</taxon>
        <taxon>Saprospiria</taxon>
        <taxon>Saprospirales</taxon>
        <taxon>Saprospiraceae</taxon>
        <taxon>Aureispira</taxon>
    </lineage>
</organism>
<feature type="transmembrane region" description="Helical" evidence="1">
    <location>
        <begin position="140"/>
        <end position="161"/>
    </location>
</feature>
<evidence type="ECO:0000313" key="4">
    <source>
        <dbReference type="Proteomes" id="UP001060919"/>
    </source>
</evidence>
<gene>
    <name evidence="3" type="ORF">AsAng_0042050</name>
</gene>
<dbReference type="InterPro" id="IPR050879">
    <property type="entry name" value="Acyltransferase_3"/>
</dbReference>
<feature type="transmembrane region" description="Helical" evidence="1">
    <location>
        <begin position="113"/>
        <end position="131"/>
    </location>
</feature>
<dbReference type="RefSeq" id="WP_264788737.1">
    <property type="nucleotide sequence ID" value="NZ_AP026867.1"/>
</dbReference>
<accession>A0A916DV83</accession>
<keyword evidence="1" id="KW-0812">Transmembrane</keyword>
<feature type="domain" description="Acyltransferase 3" evidence="2">
    <location>
        <begin position="13"/>
        <end position="310"/>
    </location>
</feature>
<dbReference type="AlphaFoldDB" id="A0A916DV83"/>
<evidence type="ECO:0000259" key="2">
    <source>
        <dbReference type="Pfam" id="PF01757"/>
    </source>
</evidence>
<keyword evidence="3" id="KW-0012">Acyltransferase</keyword>
<keyword evidence="3" id="KW-0808">Transferase</keyword>
<dbReference type="Pfam" id="PF01757">
    <property type="entry name" value="Acyl_transf_3"/>
    <property type="match status" value="1"/>
</dbReference>
<dbReference type="KEGG" id="aup:AsAng_0042050"/>
<keyword evidence="4" id="KW-1185">Reference proteome</keyword>